<evidence type="ECO:0000313" key="2">
    <source>
        <dbReference type="EMBL" id="CAB4898735.1"/>
    </source>
</evidence>
<dbReference type="InterPro" id="IPR007139">
    <property type="entry name" value="DUF349"/>
</dbReference>
<dbReference type="EMBL" id="CAFBMP010000005">
    <property type="protein sequence ID" value="CAB4898735.1"/>
    <property type="molecule type" value="Genomic_DNA"/>
</dbReference>
<feature type="coiled-coil region" evidence="1">
    <location>
        <begin position="346"/>
        <end position="410"/>
    </location>
</feature>
<dbReference type="Pfam" id="PF03993">
    <property type="entry name" value="DUF349"/>
    <property type="match status" value="3"/>
</dbReference>
<keyword evidence="1" id="KW-0175">Coiled coil</keyword>
<evidence type="ECO:0000256" key="1">
    <source>
        <dbReference type="SAM" id="Coils"/>
    </source>
</evidence>
<proteinExistence type="predicted"/>
<name>A0A6J7G027_9ZZZZ</name>
<sequence length="435" mass="48491">MDNVNTPILSSTGAAAALIGDPAKFGRVGEDGTVYVITPTGDRAVGSYPGKSAEEALAYFVKKFEMAASEVALLAARIRSGAMVPSDAHEAVNKLRTQITELNGVGDLVNLSQSLEKIPALITEHEGAYQARKAAQAAERDARKAESTLVKEKIVTEAESLVDSVAWKVTTARLKVLLEDWKKAPRLDKKVDAALWKRFSSSRNKFDKRRRTYFANLATEHKEVANTKEVIVKEAESLANSKEWLNTAKRFKALMDQWKASGRGKKSTDTALWNRFKAAQDNFFAAKNADMEKRKGSMSENLTKREAMIIEFEALLPISDFKSAKKRFYDLMGKWQKIGMTDRKKRDAFEKRIKKVEEEISELERNYQRKSDPSAKAQANKVVQGLQEAIENYEKQAAKAEAAGQSAKAMLAREAAAARRDWLEQAQKGLTEFTS</sequence>
<dbReference type="AlphaFoldDB" id="A0A6J7G027"/>
<protein>
    <submittedName>
        <fullName evidence="2">Unannotated protein</fullName>
    </submittedName>
</protein>
<reference evidence="2" key="1">
    <citation type="submission" date="2020-05" db="EMBL/GenBank/DDBJ databases">
        <authorList>
            <person name="Chiriac C."/>
            <person name="Salcher M."/>
            <person name="Ghai R."/>
            <person name="Kavagutti S V."/>
        </authorList>
    </citation>
    <scope>NUCLEOTIDE SEQUENCE</scope>
</reference>
<gene>
    <name evidence="2" type="ORF">UFOPK3608_00207</name>
</gene>
<organism evidence="2">
    <name type="scientific">freshwater metagenome</name>
    <dbReference type="NCBI Taxonomy" id="449393"/>
    <lineage>
        <taxon>unclassified sequences</taxon>
        <taxon>metagenomes</taxon>
        <taxon>ecological metagenomes</taxon>
    </lineage>
</organism>
<accession>A0A6J7G027</accession>